<sequence>MRGRLDVNLHTFFDQTGGSYSNVSQEGRFASLLHSAVFPNLCFLGGYLRLSYRLCACLIFSIIFHCVTYRSAMSCYLYDKYPICIALLSGRRNRSRWDS</sequence>
<evidence type="ECO:0000256" key="1">
    <source>
        <dbReference type="SAM" id="Phobius"/>
    </source>
</evidence>
<feature type="transmembrane region" description="Helical" evidence="1">
    <location>
        <begin position="50"/>
        <end position="69"/>
    </location>
</feature>
<reference evidence="2" key="1">
    <citation type="journal article" date="2019" name="Environ. Microbiol.">
        <title>Fungal ecological strategies reflected in gene transcription - a case study of two litter decomposers.</title>
        <authorList>
            <person name="Barbi F."/>
            <person name="Kohler A."/>
            <person name="Barry K."/>
            <person name="Baskaran P."/>
            <person name="Daum C."/>
            <person name="Fauchery L."/>
            <person name="Ihrmark K."/>
            <person name="Kuo A."/>
            <person name="LaButti K."/>
            <person name="Lipzen A."/>
            <person name="Morin E."/>
            <person name="Grigoriev I.V."/>
            <person name="Henrissat B."/>
            <person name="Lindahl B."/>
            <person name="Martin F."/>
        </authorList>
    </citation>
    <scope>NUCLEOTIDE SEQUENCE</scope>
    <source>
        <strain evidence="2">JB14</strain>
    </source>
</reference>
<organism evidence="2 3">
    <name type="scientific">Gymnopus androsaceus JB14</name>
    <dbReference type="NCBI Taxonomy" id="1447944"/>
    <lineage>
        <taxon>Eukaryota</taxon>
        <taxon>Fungi</taxon>
        <taxon>Dikarya</taxon>
        <taxon>Basidiomycota</taxon>
        <taxon>Agaricomycotina</taxon>
        <taxon>Agaricomycetes</taxon>
        <taxon>Agaricomycetidae</taxon>
        <taxon>Agaricales</taxon>
        <taxon>Marasmiineae</taxon>
        <taxon>Omphalotaceae</taxon>
        <taxon>Gymnopus</taxon>
    </lineage>
</organism>
<proteinExistence type="predicted"/>
<protein>
    <submittedName>
        <fullName evidence="2">Uncharacterized protein</fullName>
    </submittedName>
</protein>
<keyword evidence="1" id="KW-1133">Transmembrane helix</keyword>
<keyword evidence="1" id="KW-0472">Membrane</keyword>
<dbReference type="EMBL" id="ML769618">
    <property type="protein sequence ID" value="KAE9391604.1"/>
    <property type="molecule type" value="Genomic_DNA"/>
</dbReference>
<keyword evidence="3" id="KW-1185">Reference proteome</keyword>
<evidence type="ECO:0000313" key="2">
    <source>
        <dbReference type="EMBL" id="KAE9391604.1"/>
    </source>
</evidence>
<evidence type="ECO:0000313" key="3">
    <source>
        <dbReference type="Proteomes" id="UP000799118"/>
    </source>
</evidence>
<name>A0A6A4H2K7_9AGAR</name>
<dbReference type="Proteomes" id="UP000799118">
    <property type="component" value="Unassembled WGS sequence"/>
</dbReference>
<dbReference type="AlphaFoldDB" id="A0A6A4H2K7"/>
<accession>A0A6A4H2K7</accession>
<keyword evidence="1" id="KW-0812">Transmembrane</keyword>
<gene>
    <name evidence="2" type="ORF">BT96DRAFT_302255</name>
</gene>